<accession>A0A2M7PRQ8</accession>
<dbReference type="InterPro" id="IPR056739">
    <property type="entry name" value="NfeD_membrane"/>
</dbReference>
<evidence type="ECO:0000313" key="12">
    <source>
        <dbReference type="Proteomes" id="UP000228560"/>
    </source>
</evidence>
<feature type="domain" description="NfeD integral membrane" evidence="7">
    <location>
        <begin position="244"/>
        <end position="361"/>
    </location>
</feature>
<dbReference type="FunFam" id="2.40.50.140:FF:000336">
    <property type="entry name" value="Membrane-bound serine protease"/>
    <property type="match status" value="1"/>
</dbReference>
<dbReference type="SUPFAM" id="SSF52096">
    <property type="entry name" value="ClpP/crotonase"/>
    <property type="match status" value="1"/>
</dbReference>
<feature type="domain" description="NfeD-like C-terminal" evidence="6">
    <location>
        <begin position="377"/>
        <end position="432"/>
    </location>
</feature>
<dbReference type="GO" id="GO:0006508">
    <property type="term" value="P:proteolysis"/>
    <property type="evidence" value="ECO:0007669"/>
    <property type="project" value="UniProtKB-KW"/>
</dbReference>
<dbReference type="InterPro" id="IPR012340">
    <property type="entry name" value="NA-bd_OB-fold"/>
</dbReference>
<dbReference type="Proteomes" id="UP000228560">
    <property type="component" value="Unassembled WGS sequence"/>
</dbReference>
<evidence type="ECO:0000256" key="3">
    <source>
        <dbReference type="ARBA" id="ARBA00022989"/>
    </source>
</evidence>
<dbReference type="InterPro" id="IPR052165">
    <property type="entry name" value="Membrane_assoc_protease"/>
</dbReference>
<dbReference type="EMBL" id="PFKO01000155">
    <property type="protein sequence ID" value="PIY32876.1"/>
    <property type="molecule type" value="Genomic_DNA"/>
</dbReference>
<sequence length="437" mass="47629">MNMKIKIIFFFLILIFIFSCPLKENYTNPKPSIYLLQLNGMINPITSQYVVGGIEDAEKEEAECLILQLDTPGGLDTSMRDIIKKMLNSTIPIIVYVSPPGGRAASAGVFITLASNIAAMAPGTNIGAAHPVAISEEKIDEEMKAKMVNDAAAYIKTIAEKRGRNAQWAEKAVRESVSITEQEAIEQGVIEFIAKDVNELIKIINGVRVNTASGTRVLKTEDTEIIPVKMSSKDLFLHSLTNPNIAYILLFLGIYGILGEFSHPGSFFPGIVGGISLILAFVAFQSIPINYGGLLLIIFGIVLFIIEIYTPTFGVLTAGGVTSLILGSFMLSKSTAPFFRISLGLIIAMSLSTAAFFIFALSKGIRIQWKKPVTGREGLIGKVGITKTVLDPEGTIFVYGERWQASTEGEIIKEGEEVEVLEVRGLQLIVKKCIRKE</sequence>
<dbReference type="GO" id="GO:0016020">
    <property type="term" value="C:membrane"/>
    <property type="evidence" value="ECO:0007669"/>
    <property type="project" value="UniProtKB-SubCell"/>
</dbReference>
<comment type="subcellular location">
    <subcellularLocation>
        <location evidence="1">Membrane</location>
        <topology evidence="1">Multi-pass membrane protein</topology>
    </subcellularLocation>
</comment>
<feature type="transmembrane region" description="Helical" evidence="5">
    <location>
        <begin position="289"/>
        <end position="306"/>
    </location>
</feature>
<protein>
    <submittedName>
        <fullName evidence="11">Serine protease</fullName>
    </submittedName>
</protein>
<dbReference type="PROSITE" id="PS51257">
    <property type="entry name" value="PROKAR_LIPOPROTEIN"/>
    <property type="match status" value="1"/>
</dbReference>
<dbReference type="Gene3D" id="2.40.50.140">
    <property type="entry name" value="Nucleic acid-binding proteins"/>
    <property type="match status" value="1"/>
</dbReference>
<evidence type="ECO:0000259" key="6">
    <source>
        <dbReference type="Pfam" id="PF01957"/>
    </source>
</evidence>
<evidence type="ECO:0000256" key="1">
    <source>
        <dbReference type="ARBA" id="ARBA00004141"/>
    </source>
</evidence>
<dbReference type="EMBL" id="PFIP01000056">
    <property type="protein sequence ID" value="PIX34650.1"/>
    <property type="molecule type" value="Genomic_DNA"/>
</dbReference>
<accession>A0A2M8CAC6</accession>
<dbReference type="SUPFAM" id="SSF141322">
    <property type="entry name" value="NfeD domain-like"/>
    <property type="match status" value="1"/>
</dbReference>
<dbReference type="PANTHER" id="PTHR33507">
    <property type="entry name" value="INNER MEMBRANE PROTEIN YBBJ"/>
    <property type="match status" value="1"/>
</dbReference>
<reference evidence="12 13" key="1">
    <citation type="submission" date="2017-09" db="EMBL/GenBank/DDBJ databases">
        <title>Depth-based differentiation of microbial function through sediment-hosted aquifers and enrichment of novel symbionts in the deep terrestrial subsurface.</title>
        <authorList>
            <person name="Probst A.J."/>
            <person name="Ladd B."/>
            <person name="Jarett J.K."/>
            <person name="Geller-Mcgrath D.E."/>
            <person name="Sieber C.M."/>
            <person name="Emerson J.B."/>
            <person name="Anantharaman K."/>
            <person name="Thomas B.C."/>
            <person name="Malmstrom R."/>
            <person name="Stieglmeier M."/>
            <person name="Klingl A."/>
            <person name="Woyke T."/>
            <person name="Ryan C.M."/>
            <person name="Banfield J.F."/>
        </authorList>
    </citation>
    <scope>NUCLEOTIDE SEQUENCE [LARGE SCALE GENOMIC DNA]</scope>
    <source>
        <strain evidence="10">CG_4_10_14_3_um_filter_34_13</strain>
        <strain evidence="11">CG_4_9_14_3_um_filter_33_16</strain>
    </source>
</reference>
<keyword evidence="11" id="KW-0378">Hydrolase</keyword>
<feature type="transmembrane region" description="Helical" evidence="5">
    <location>
        <begin position="235"/>
        <end position="258"/>
    </location>
</feature>
<dbReference type="PANTHER" id="PTHR33507:SF4">
    <property type="entry name" value="NODULATION COMPETITIVENESS PROTEIN NFED"/>
    <property type="match status" value="1"/>
</dbReference>
<evidence type="ECO:0000256" key="2">
    <source>
        <dbReference type="ARBA" id="ARBA00022692"/>
    </source>
</evidence>
<dbReference type="Gene3D" id="3.90.226.10">
    <property type="entry name" value="2-enoyl-CoA Hydratase, Chain A, domain 1"/>
    <property type="match status" value="1"/>
</dbReference>
<keyword evidence="11" id="KW-0645">Protease</keyword>
<dbReference type="Pfam" id="PF25145">
    <property type="entry name" value="NfeD1b_N"/>
    <property type="match status" value="1"/>
</dbReference>
<dbReference type="Proteomes" id="UP000230646">
    <property type="component" value="Unassembled WGS sequence"/>
</dbReference>
<keyword evidence="3 5" id="KW-1133">Transmembrane helix</keyword>
<evidence type="ECO:0000256" key="5">
    <source>
        <dbReference type="SAM" id="Phobius"/>
    </source>
</evidence>
<keyword evidence="4 5" id="KW-0472">Membrane</keyword>
<name>A0A2M8CAC6_9BACT</name>
<organism evidence="11 12">
    <name type="scientific">Candidatus Infernicultor aquiphilus</name>
    <dbReference type="NCBI Taxonomy" id="1805029"/>
    <lineage>
        <taxon>Bacteria</taxon>
        <taxon>Pseudomonadati</taxon>
        <taxon>Atribacterota</taxon>
        <taxon>Candidatus Phoenicimicrobiia</taxon>
        <taxon>Candidatus Pheonicimicrobiales</taxon>
        <taxon>Candidatus Phoenicimicrobiaceae</taxon>
        <taxon>Candidatus Infernicultor</taxon>
    </lineage>
</organism>
<dbReference type="Pfam" id="PF24961">
    <property type="entry name" value="NfeD_membrane"/>
    <property type="match status" value="1"/>
</dbReference>
<evidence type="ECO:0000313" key="13">
    <source>
        <dbReference type="Proteomes" id="UP000230646"/>
    </source>
</evidence>
<dbReference type="InterPro" id="IPR029045">
    <property type="entry name" value="ClpP/crotonase-like_dom_sf"/>
</dbReference>
<feature type="transmembrane region" description="Helical" evidence="5">
    <location>
        <begin position="338"/>
        <end position="361"/>
    </location>
</feature>
<comment type="caution">
    <text evidence="11">The sequence shown here is derived from an EMBL/GenBank/DDBJ whole genome shotgun (WGS) entry which is preliminary data.</text>
</comment>
<evidence type="ECO:0000256" key="4">
    <source>
        <dbReference type="ARBA" id="ARBA00023136"/>
    </source>
</evidence>
<evidence type="ECO:0000259" key="7">
    <source>
        <dbReference type="Pfam" id="PF24961"/>
    </source>
</evidence>
<dbReference type="FunFam" id="3.90.226.10:FF:000089">
    <property type="entry name" value="Membrane-bound serine protease"/>
    <property type="match status" value="1"/>
</dbReference>
<evidence type="ECO:0000313" key="11">
    <source>
        <dbReference type="EMBL" id="PJB56010.1"/>
    </source>
</evidence>
<feature type="transmembrane region" description="Helical" evidence="5">
    <location>
        <begin position="265"/>
        <end position="283"/>
    </location>
</feature>
<dbReference type="Proteomes" id="UP000231493">
    <property type="component" value="Unassembled WGS sequence"/>
</dbReference>
<dbReference type="Pfam" id="PF01957">
    <property type="entry name" value="NfeD"/>
    <property type="match status" value="1"/>
</dbReference>
<evidence type="ECO:0000259" key="8">
    <source>
        <dbReference type="Pfam" id="PF25145"/>
    </source>
</evidence>
<reference evidence="9" key="2">
    <citation type="submission" date="2017-09" db="EMBL/GenBank/DDBJ databases">
        <title>Depth-based differentiation of microbial function through sediment-hosted aquifers and enrichment of novel symbionts in the deep terrestrial subsurface.</title>
        <authorList>
            <person name="Probst A.J."/>
            <person name="Ladd B."/>
            <person name="Jarett J.K."/>
            <person name="Geller-Mcgrath D.E."/>
            <person name="Sieber C.M.K."/>
            <person name="Emerson J.B."/>
            <person name="Anantharaman K."/>
            <person name="Thomas B.C."/>
            <person name="Malmstrom R."/>
            <person name="Stieglmeier M."/>
            <person name="Klingl A."/>
            <person name="Woyke T."/>
            <person name="Ryan C.M."/>
            <person name="Banfield J.F."/>
        </authorList>
    </citation>
    <scope>NUCLEOTIDE SEQUENCE</scope>
    <source>
        <strain evidence="9">CG_4_8_14_3_um_filter_34_18</strain>
    </source>
</reference>
<proteinExistence type="predicted"/>
<accession>A0A2M7K971</accession>
<evidence type="ECO:0000313" key="9">
    <source>
        <dbReference type="EMBL" id="PIX34650.1"/>
    </source>
</evidence>
<dbReference type="EMBL" id="PFTV01000161">
    <property type="protein sequence ID" value="PJB56010.1"/>
    <property type="molecule type" value="Genomic_DNA"/>
</dbReference>
<feature type="domain" description="NfeD1b N-terminal" evidence="8">
    <location>
        <begin position="33"/>
        <end position="213"/>
    </location>
</feature>
<dbReference type="CDD" id="cd07020">
    <property type="entry name" value="Clp_protease_NfeD_1"/>
    <property type="match status" value="1"/>
</dbReference>
<keyword evidence="2 5" id="KW-0812">Transmembrane</keyword>
<dbReference type="AlphaFoldDB" id="A0A2M8CAC6"/>
<gene>
    <name evidence="11" type="ORF">CO097_06370</name>
    <name evidence="10" type="ORF">COZ07_04220</name>
    <name evidence="9" type="ORF">COZ58_03190</name>
</gene>
<dbReference type="InterPro" id="IPR002810">
    <property type="entry name" value="NfeD-like_C"/>
</dbReference>
<dbReference type="GO" id="GO:0008233">
    <property type="term" value="F:peptidase activity"/>
    <property type="evidence" value="ECO:0007669"/>
    <property type="project" value="UniProtKB-KW"/>
</dbReference>
<dbReference type="InterPro" id="IPR056738">
    <property type="entry name" value="NfeD1b_N"/>
</dbReference>
<evidence type="ECO:0000313" key="10">
    <source>
        <dbReference type="EMBL" id="PIY32876.1"/>
    </source>
</evidence>